<feature type="transmembrane region" description="Helical" evidence="1">
    <location>
        <begin position="1176"/>
        <end position="1199"/>
    </location>
</feature>
<feature type="transmembrane region" description="Helical" evidence="1">
    <location>
        <begin position="1066"/>
        <end position="1086"/>
    </location>
</feature>
<dbReference type="Proteomes" id="UP000692954">
    <property type="component" value="Unassembled WGS sequence"/>
</dbReference>
<feature type="transmembrane region" description="Helical" evidence="1">
    <location>
        <begin position="119"/>
        <end position="141"/>
    </location>
</feature>
<accession>A0A8S1LBI0</accession>
<dbReference type="InterPro" id="IPR052994">
    <property type="entry name" value="Tiny_macrocysts_regulators"/>
</dbReference>
<feature type="transmembrane region" description="Helical" evidence="1">
    <location>
        <begin position="247"/>
        <end position="265"/>
    </location>
</feature>
<evidence type="ECO:0008006" key="4">
    <source>
        <dbReference type="Google" id="ProtNLM"/>
    </source>
</evidence>
<organism evidence="2 3">
    <name type="scientific">Paramecium sonneborni</name>
    <dbReference type="NCBI Taxonomy" id="65129"/>
    <lineage>
        <taxon>Eukaryota</taxon>
        <taxon>Sar</taxon>
        <taxon>Alveolata</taxon>
        <taxon>Ciliophora</taxon>
        <taxon>Intramacronucleata</taxon>
        <taxon>Oligohymenophorea</taxon>
        <taxon>Peniculida</taxon>
        <taxon>Parameciidae</taxon>
        <taxon>Paramecium</taxon>
    </lineage>
</organism>
<keyword evidence="3" id="KW-1185">Reference proteome</keyword>
<gene>
    <name evidence="2" type="ORF">PSON_ATCC_30995.1.T0140247</name>
</gene>
<protein>
    <recommendedName>
        <fullName evidence="4">Transmembrane protein</fullName>
    </recommendedName>
</protein>
<dbReference type="PANTHER" id="PTHR31600">
    <property type="entry name" value="TINY MACROCYSTS PROTEIN B-RELATED"/>
    <property type="match status" value="1"/>
</dbReference>
<name>A0A8S1LBI0_9CILI</name>
<comment type="caution">
    <text evidence="2">The sequence shown here is derived from an EMBL/GenBank/DDBJ whole genome shotgun (WGS) entry which is preliminary data.</text>
</comment>
<keyword evidence="1" id="KW-0472">Membrane</keyword>
<dbReference type="EMBL" id="CAJJDN010000014">
    <property type="protein sequence ID" value="CAD8060364.1"/>
    <property type="molecule type" value="Genomic_DNA"/>
</dbReference>
<evidence type="ECO:0000256" key="1">
    <source>
        <dbReference type="SAM" id="Phobius"/>
    </source>
</evidence>
<feature type="transmembrane region" description="Helical" evidence="1">
    <location>
        <begin position="883"/>
        <end position="903"/>
    </location>
</feature>
<evidence type="ECO:0000313" key="2">
    <source>
        <dbReference type="EMBL" id="CAD8060364.1"/>
    </source>
</evidence>
<dbReference type="PANTHER" id="PTHR31600:SF2">
    <property type="entry name" value="GAMETE ENRICHED GENE 10 PROTEIN-RELATED"/>
    <property type="match status" value="1"/>
</dbReference>
<feature type="transmembrane region" description="Helical" evidence="1">
    <location>
        <begin position="84"/>
        <end position="107"/>
    </location>
</feature>
<keyword evidence="1" id="KW-1133">Transmembrane helix</keyword>
<feature type="transmembrane region" description="Helical" evidence="1">
    <location>
        <begin position="217"/>
        <end position="235"/>
    </location>
</feature>
<feature type="transmembrane region" description="Helical" evidence="1">
    <location>
        <begin position="1426"/>
        <end position="1446"/>
    </location>
</feature>
<sequence>MKKYYKKFTDMNFSFQNLVQLLSLQLRKNIKVVKWIATIEFIQNIALCFPKHGWGFFKYRDKMLKAISQMTNYSLFLADSKNDYSYDVFIILLSFKSLIFILFCLIFHQKDVIRHLINYALNILNKILKLPLMVIYVKFLYKYNDDIGCIIIGSLTFLTFLIILGLITYFQRDISYNSSRQNVPIYEFYSPILYFIHLIDILRIILFSAFTTNNGSIFFQILTMIRMLFKLYNNIFQQNDEDKFNQSLIFCNLFISISLLIGQIIHFDEIFIFNILLYSSTLIYYLFTQINLNHIIKSSSIQYLIQQKLSQKKVLPYYLNCKMDIFHLEDLINTSLLEEILTYNYSQNDSSIQYNSIFQKEENILILFDFLVKYQKRFYLAFYFLQKFESFQTNLSYFYKKISTILKSQVQKELLHLSQFQIEIKNLNNYGEIDLEYRKQIQHIFSNQLEFLQCLITGAKSFQEIEKYIIKISESISGTKKWMKKNQVLDNNQNLIFLRISFNFYIQIMQNQMQGIKLNKMLSQLMNSETQTIDFSQTLQNDFLLLPVSLIKKRGSILNYKSQVNQFFGFQNKDVRLENIDQLMPEAIQLIHNQFLERYINRTQIQSDNKHDSIQVLQRQENDFLQCLQITFTISNDFSDFILLSLIKKAHQDKVFITFDTSGKITGISQNLKEYWPEIFNQMQFHYFIQYYCPELLDMILNQDKQQQIDLNFIQRSNIQKIDRLFKNFIMQETQYKKSSQIISLDNINSDRSEKQQLLFSKYQNIFQDIYSFDILEIIFQNQLNYILNLCSVENDQMQSAKGQVKKIEFRDKVIQYQLELNFNEMKKKNENVQPVNSSKNKPIYQKTKSQNECSNIGTEFKATTFLHNILLKQTGSTPFKKIYIYKLIVILMVISFLILLVYQNQKDGSTKLQITNYIYAPYLIVKHYNDAFQLGFHKLIFQNYETSQYYKNSLRNQLDYQLYQIREEYDFLYSDLINIDATTNLNQYNLKLLQKSMPFNSIATFSEKIRENMITLVFYEADQIQYIKAVLFFRINIIQAYNITMDAIETFSIQLANYQSNIMDFWNSILIIQLILLIIPFLINIRNWYNFEKRHQYMIQILSNLNEEQAHQLIDQKRHLIQLIDQEIFTNPFRNNIYSFKNLNQKYTTSQVQINNRQRQTQMLYEKIQNKQNTILMKLFITVFFYLLLVFLASFGYMQTKQSDHSYQPIEQLIKTYVKFQVQLSYLISFTSIMKGQQQFLSRIQNIKDVEIGDINNLFSDDDVPIYFQNLSQIYSKKVITLFSTIILTNQIEEKDKSILYELYQDDFCNNLVEQVKFCKKNMTQSQFENDYGQFYSYENNSDALRSGVIGFISKLDSLLKYNFDIEMSRANYDQNQSTNFYNFKDYNNLVVQYSLNISQGFNLFYDQVNYISSKLIIKTQNNLITYYICFSITFLFLYMIISCFQIKYFQRRYKSYLLGLVTLSEDLLNDKKNIHLLKKLID</sequence>
<keyword evidence="1" id="KW-0812">Transmembrane</keyword>
<feature type="transmembrane region" description="Helical" evidence="1">
    <location>
        <begin position="147"/>
        <end position="170"/>
    </location>
</feature>
<dbReference type="OrthoDB" id="300803at2759"/>
<reference evidence="2" key="1">
    <citation type="submission" date="2021-01" db="EMBL/GenBank/DDBJ databases">
        <authorList>
            <consortium name="Genoscope - CEA"/>
            <person name="William W."/>
        </authorList>
    </citation>
    <scope>NUCLEOTIDE SEQUENCE</scope>
</reference>
<proteinExistence type="predicted"/>
<evidence type="ECO:0000313" key="3">
    <source>
        <dbReference type="Proteomes" id="UP000692954"/>
    </source>
</evidence>
<feature type="transmembrane region" description="Helical" evidence="1">
    <location>
        <begin position="191"/>
        <end position="211"/>
    </location>
</feature>